<dbReference type="Gene3D" id="1.10.10.60">
    <property type="entry name" value="Homeodomain-like"/>
    <property type="match status" value="1"/>
</dbReference>
<dbReference type="EMBL" id="FNSC01000001">
    <property type="protein sequence ID" value="SED32963.1"/>
    <property type="molecule type" value="Genomic_DNA"/>
</dbReference>
<evidence type="ECO:0000313" key="17">
    <source>
        <dbReference type="EMBL" id="SEE23914.1"/>
    </source>
</evidence>
<dbReference type="EMBL" id="FNSC01000001">
    <property type="protein sequence ID" value="SEC95510.1"/>
    <property type="molecule type" value="Genomic_DNA"/>
</dbReference>
<dbReference type="STRING" id="53406.SAMN05421553_0385"/>
<dbReference type="SUPFAM" id="SSF53098">
    <property type="entry name" value="Ribonuclease H-like"/>
    <property type="match status" value="1"/>
</dbReference>
<keyword evidence="21" id="KW-1185">Reference proteome</keyword>
<dbReference type="GO" id="GO:0006313">
    <property type="term" value="P:DNA transposition"/>
    <property type="evidence" value="ECO:0007669"/>
    <property type="project" value="InterPro"/>
</dbReference>
<reference evidence="17" key="2">
    <citation type="submission" date="2016-10" db="EMBL/GenBank/DDBJ databases">
        <authorList>
            <person name="de Groot N.N."/>
        </authorList>
    </citation>
    <scope>NUCLEOTIDE SEQUENCE [LARGE SCALE GENOMIC DNA]</scope>
    <source>
        <strain evidence="17">DSM 12111</strain>
    </source>
</reference>
<dbReference type="EMBL" id="FNSC01000001">
    <property type="protein sequence ID" value="SEC75974.1"/>
    <property type="molecule type" value="Genomic_DNA"/>
</dbReference>
<dbReference type="PROSITE" id="PS01043">
    <property type="entry name" value="TRANSPOSASE_IS30"/>
    <property type="match status" value="1"/>
</dbReference>
<dbReference type="EMBL" id="FNSC01000002">
    <property type="protein sequence ID" value="SEE76439.1"/>
    <property type="molecule type" value="Genomic_DNA"/>
</dbReference>
<evidence type="ECO:0000313" key="11">
    <source>
        <dbReference type="EMBL" id="SEC95510.1"/>
    </source>
</evidence>
<dbReference type="RefSeq" id="WP_090375993.1">
    <property type="nucleotide sequence ID" value="NZ_CP156749.1"/>
</dbReference>
<dbReference type="NCBIfam" id="NF033563">
    <property type="entry name" value="transpos_IS30"/>
    <property type="match status" value="1"/>
</dbReference>
<dbReference type="OrthoDB" id="9803231at2"/>
<evidence type="ECO:0000313" key="13">
    <source>
        <dbReference type="EMBL" id="SED32963.1"/>
    </source>
</evidence>
<keyword evidence="3" id="KW-0815">Transposition</keyword>
<dbReference type="Pfam" id="PF00665">
    <property type="entry name" value="rve"/>
    <property type="match status" value="1"/>
</dbReference>
<gene>
    <name evidence="7" type="ORF">SAMN05421553_0385</name>
    <name evidence="8" type="ORF">SAMN05421553_0610</name>
    <name evidence="9" type="ORF">SAMN05421553_1117</name>
    <name evidence="10" type="ORF">SAMN05421553_1398</name>
    <name evidence="11" type="ORF">SAMN05421553_1744</name>
    <name evidence="12" type="ORF">SAMN05421553_2415</name>
    <name evidence="13" type="ORF">SAMN05421553_2467</name>
    <name evidence="14" type="ORF">SAMN05421553_3245</name>
    <name evidence="15" type="ORF">SAMN05421553_3456</name>
    <name evidence="16" type="ORF">SAMN05421553_3543</name>
    <name evidence="17" type="ORF">SAMN05421553_4337</name>
    <name evidence="18" type="ORF">SAMN05421553_4691</name>
    <name evidence="19" type="ORF">SAMN05421553_4964</name>
    <name evidence="20" type="ORF">SAMN05421553_5048</name>
</gene>
<dbReference type="InterPro" id="IPR051917">
    <property type="entry name" value="Transposase-Integrase"/>
</dbReference>
<dbReference type="AlphaFoldDB" id="A0A1H5H827"/>
<dbReference type="InterPro" id="IPR012337">
    <property type="entry name" value="RNaseH-like_sf"/>
</dbReference>
<dbReference type="GO" id="GO:0003677">
    <property type="term" value="F:DNA binding"/>
    <property type="evidence" value="ECO:0007669"/>
    <property type="project" value="UniProtKB-KW"/>
</dbReference>
<reference evidence="21" key="1">
    <citation type="submission" date="2016-10" db="EMBL/GenBank/DDBJ databases">
        <authorList>
            <person name="Varghese N."/>
            <person name="Submissions S."/>
        </authorList>
    </citation>
    <scope>NUCLEOTIDE SEQUENCE [LARGE SCALE GENOMIC DNA]</scope>
    <source>
        <strain evidence="21">DSM 12111</strain>
    </source>
</reference>
<evidence type="ECO:0000313" key="10">
    <source>
        <dbReference type="EMBL" id="SEC75974.1"/>
    </source>
</evidence>
<keyword evidence="5" id="KW-0233">DNA recombination</keyword>
<dbReference type="InterPro" id="IPR025246">
    <property type="entry name" value="IS30-like_HTH"/>
</dbReference>
<evidence type="ECO:0000313" key="20">
    <source>
        <dbReference type="EMBL" id="SEE76439.1"/>
    </source>
</evidence>
<evidence type="ECO:0000313" key="8">
    <source>
        <dbReference type="EMBL" id="SEC28184.1"/>
    </source>
</evidence>
<evidence type="ECO:0000259" key="6">
    <source>
        <dbReference type="PROSITE" id="PS50994"/>
    </source>
</evidence>
<evidence type="ECO:0000313" key="7">
    <source>
        <dbReference type="EMBL" id="SEC13688.1"/>
    </source>
</evidence>
<organism evidence="17 21">
    <name type="scientific">Pseudomonas anguilliseptica</name>
    <dbReference type="NCBI Taxonomy" id="53406"/>
    <lineage>
        <taxon>Bacteria</taxon>
        <taxon>Pseudomonadati</taxon>
        <taxon>Pseudomonadota</taxon>
        <taxon>Gammaproteobacteria</taxon>
        <taxon>Pseudomonadales</taxon>
        <taxon>Pseudomonadaceae</taxon>
        <taxon>Pseudomonas</taxon>
    </lineage>
</organism>
<dbReference type="EMBL" id="FNSC01000001">
    <property type="protein sequence ID" value="SEC28184.1"/>
    <property type="molecule type" value="Genomic_DNA"/>
</dbReference>
<keyword evidence="4" id="KW-0238">DNA-binding</keyword>
<dbReference type="Pfam" id="PF13936">
    <property type="entry name" value="HTH_38"/>
    <property type="match status" value="1"/>
</dbReference>
<proteinExistence type="inferred from homology"/>
<evidence type="ECO:0000313" key="18">
    <source>
        <dbReference type="EMBL" id="SEE39513.1"/>
    </source>
</evidence>
<dbReference type="GO" id="GO:0015074">
    <property type="term" value="P:DNA integration"/>
    <property type="evidence" value="ECO:0007669"/>
    <property type="project" value="InterPro"/>
</dbReference>
<dbReference type="EMBL" id="FNSC01000001">
    <property type="protein sequence ID" value="SED87996.1"/>
    <property type="molecule type" value="Genomic_DNA"/>
</dbReference>
<protein>
    <submittedName>
        <fullName evidence="17">Transposase and inactivated derivatives, IS30 family</fullName>
    </submittedName>
</protein>
<dbReference type="EMBL" id="FNSC01000001">
    <property type="protein sequence ID" value="SEE39513.1"/>
    <property type="molecule type" value="Genomic_DNA"/>
</dbReference>
<dbReference type="EMBL" id="FNSC01000001">
    <property type="protein sequence ID" value="SEE23914.1"/>
    <property type="molecule type" value="Genomic_DNA"/>
</dbReference>
<dbReference type="InterPro" id="IPR001584">
    <property type="entry name" value="Integrase_cat-core"/>
</dbReference>
<dbReference type="InterPro" id="IPR053392">
    <property type="entry name" value="Transposase_IS30-like"/>
</dbReference>
<comment type="function">
    <text evidence="1">Required for the transposition of the insertion element.</text>
</comment>
<evidence type="ECO:0000313" key="15">
    <source>
        <dbReference type="EMBL" id="SED84169.1"/>
    </source>
</evidence>
<dbReference type="EMBL" id="FNSC01000001">
    <property type="protein sequence ID" value="SED84169.1"/>
    <property type="molecule type" value="Genomic_DNA"/>
</dbReference>
<evidence type="ECO:0000256" key="3">
    <source>
        <dbReference type="ARBA" id="ARBA00022578"/>
    </source>
</evidence>
<evidence type="ECO:0000313" key="16">
    <source>
        <dbReference type="EMBL" id="SED87996.1"/>
    </source>
</evidence>
<evidence type="ECO:0000256" key="4">
    <source>
        <dbReference type="ARBA" id="ARBA00023125"/>
    </source>
</evidence>
<feature type="domain" description="Integrase catalytic" evidence="6">
    <location>
        <begin position="174"/>
        <end position="327"/>
    </location>
</feature>
<name>A0A1H5H827_PSEAG</name>
<dbReference type="EMBL" id="FNSC01000001">
    <property type="protein sequence ID" value="SEC59491.1"/>
    <property type="molecule type" value="Genomic_DNA"/>
</dbReference>
<accession>A0A1H5H827</accession>
<dbReference type="Gene3D" id="3.30.420.10">
    <property type="entry name" value="Ribonuclease H-like superfamily/Ribonuclease H"/>
    <property type="match status" value="1"/>
</dbReference>
<sequence>MSYSELSVEERATIQIGHAQGFSLRKIAHLINRSPSTISRELRRNREVCGRYSARAAQQQMRARRQVCRPKRKLLPGSERFELVTHMLRERLSPEQIAGKLRSMNIPSLRDAYVCRETIYTAIYALPVGELRKELIICLRQSKTTRRPRSGGVDRRGQLPELVSIHVRPPEIEDRLMPGHWEGDLIKGKANASSVGTLVERTSGYLMLIKMNDATATSAMEGFSAALNRMPLAMRKSMTYDQGREMARHAEITQRTGIAIYFCDPHSPWQRGSNENINGLIRQYLPKGTDLSGHSQEQLDAIALQLNMRPRKRFDFKCPIEVMSEVMQEAMAMRHDAPASIQ</sequence>
<dbReference type="GO" id="GO:0004803">
    <property type="term" value="F:transposase activity"/>
    <property type="evidence" value="ECO:0007669"/>
    <property type="project" value="InterPro"/>
</dbReference>
<evidence type="ECO:0000313" key="9">
    <source>
        <dbReference type="EMBL" id="SEC59491.1"/>
    </source>
</evidence>
<dbReference type="EMBL" id="FNSC01000001">
    <property type="protein sequence ID" value="SEC13688.1"/>
    <property type="molecule type" value="Genomic_DNA"/>
</dbReference>
<evidence type="ECO:0000313" key="12">
    <source>
        <dbReference type="EMBL" id="SED30236.1"/>
    </source>
</evidence>
<evidence type="ECO:0000313" key="14">
    <source>
        <dbReference type="EMBL" id="SED74753.1"/>
    </source>
</evidence>
<dbReference type="EMBL" id="FNSC01000001">
    <property type="protein sequence ID" value="SED30236.1"/>
    <property type="molecule type" value="Genomic_DNA"/>
</dbReference>
<evidence type="ECO:0000256" key="2">
    <source>
        <dbReference type="ARBA" id="ARBA00006363"/>
    </source>
</evidence>
<dbReference type="InterPro" id="IPR036397">
    <property type="entry name" value="RNaseH_sf"/>
</dbReference>
<dbReference type="PANTHER" id="PTHR10948">
    <property type="entry name" value="TRANSPOSASE"/>
    <property type="match status" value="1"/>
</dbReference>
<comment type="similarity">
    <text evidence="2">Belongs to the transposase IS30 family.</text>
</comment>
<dbReference type="EMBL" id="FNSC01000002">
    <property type="protein sequence ID" value="SEE74209.1"/>
    <property type="molecule type" value="Genomic_DNA"/>
</dbReference>
<dbReference type="GO" id="GO:0005829">
    <property type="term" value="C:cytosol"/>
    <property type="evidence" value="ECO:0007669"/>
    <property type="project" value="TreeGrafter"/>
</dbReference>
<evidence type="ECO:0000313" key="19">
    <source>
        <dbReference type="EMBL" id="SEE74209.1"/>
    </source>
</evidence>
<evidence type="ECO:0000313" key="21">
    <source>
        <dbReference type="Proteomes" id="UP000242849"/>
    </source>
</evidence>
<dbReference type="PANTHER" id="PTHR10948:SF23">
    <property type="entry name" value="TRANSPOSASE INSI FOR INSERTION SEQUENCE ELEMENT IS30A-RELATED"/>
    <property type="match status" value="1"/>
</dbReference>
<dbReference type="InterPro" id="IPR001598">
    <property type="entry name" value="Transposase_IS30_CS"/>
</dbReference>
<dbReference type="Proteomes" id="UP000242849">
    <property type="component" value="Unassembled WGS sequence"/>
</dbReference>
<dbReference type="PROSITE" id="PS50994">
    <property type="entry name" value="INTEGRASE"/>
    <property type="match status" value="1"/>
</dbReference>
<dbReference type="EMBL" id="FNSC01000001">
    <property type="protein sequence ID" value="SED74753.1"/>
    <property type="molecule type" value="Genomic_DNA"/>
</dbReference>
<evidence type="ECO:0000256" key="5">
    <source>
        <dbReference type="ARBA" id="ARBA00023172"/>
    </source>
</evidence>
<evidence type="ECO:0000256" key="1">
    <source>
        <dbReference type="ARBA" id="ARBA00002190"/>
    </source>
</evidence>